<keyword evidence="2" id="KW-1185">Reference proteome</keyword>
<sequence length="142" mass="16211">MAVKSDLSQAGFVTNSVKSTWVPVQSLRWLGYQWDLKHNLLSICVEKIDRLLASTDIVLLQVDYQPGDWLLSPEVLFLICLFLAMCPYWPSAHYWPLLVEREGGRAFALKIAHLKDPELRKLAADLPLRTIEAKAPSTTERY</sequence>
<proteinExistence type="predicted"/>
<accession>A0ABN8QJ57</accession>
<organism evidence="1 2">
    <name type="scientific">Porites evermanni</name>
    <dbReference type="NCBI Taxonomy" id="104178"/>
    <lineage>
        <taxon>Eukaryota</taxon>
        <taxon>Metazoa</taxon>
        <taxon>Cnidaria</taxon>
        <taxon>Anthozoa</taxon>
        <taxon>Hexacorallia</taxon>
        <taxon>Scleractinia</taxon>
        <taxon>Fungiina</taxon>
        <taxon>Poritidae</taxon>
        <taxon>Porites</taxon>
    </lineage>
</organism>
<dbReference type="Proteomes" id="UP001159427">
    <property type="component" value="Unassembled WGS sequence"/>
</dbReference>
<name>A0ABN8QJ57_9CNID</name>
<comment type="caution">
    <text evidence="1">The sequence shown here is derived from an EMBL/GenBank/DDBJ whole genome shotgun (WGS) entry which is preliminary data.</text>
</comment>
<feature type="non-terminal residue" evidence="1">
    <location>
        <position position="142"/>
    </location>
</feature>
<evidence type="ECO:0000313" key="1">
    <source>
        <dbReference type="EMBL" id="CAH3165433.1"/>
    </source>
</evidence>
<reference evidence="1 2" key="1">
    <citation type="submission" date="2022-05" db="EMBL/GenBank/DDBJ databases">
        <authorList>
            <consortium name="Genoscope - CEA"/>
            <person name="William W."/>
        </authorList>
    </citation>
    <scope>NUCLEOTIDE SEQUENCE [LARGE SCALE GENOMIC DNA]</scope>
</reference>
<protein>
    <submittedName>
        <fullName evidence="1">Uncharacterized protein</fullName>
    </submittedName>
</protein>
<evidence type="ECO:0000313" key="2">
    <source>
        <dbReference type="Proteomes" id="UP001159427"/>
    </source>
</evidence>
<gene>
    <name evidence="1" type="ORF">PEVE_00005310</name>
</gene>
<dbReference type="EMBL" id="CALNXI010001337">
    <property type="protein sequence ID" value="CAH3165433.1"/>
    <property type="molecule type" value="Genomic_DNA"/>
</dbReference>